<feature type="compositionally biased region" description="Acidic residues" evidence="1">
    <location>
        <begin position="137"/>
        <end position="147"/>
    </location>
</feature>
<name>A0A9E7N8M9_9EURY</name>
<feature type="compositionally biased region" description="Acidic residues" evidence="1">
    <location>
        <begin position="156"/>
        <end position="185"/>
    </location>
</feature>
<accession>A0A9E7N8M9</accession>
<feature type="region of interest" description="Disordered" evidence="1">
    <location>
        <begin position="133"/>
        <end position="185"/>
    </location>
</feature>
<evidence type="ECO:0008006" key="4">
    <source>
        <dbReference type="Google" id="ProtNLM"/>
    </source>
</evidence>
<evidence type="ECO:0000313" key="3">
    <source>
        <dbReference type="Proteomes" id="UP001056855"/>
    </source>
</evidence>
<dbReference type="KEGG" id="sawl:NGM29_11520"/>
<protein>
    <recommendedName>
        <fullName evidence="4">MYXO-CTERM domain-containing protein</fullName>
    </recommendedName>
</protein>
<gene>
    <name evidence="2" type="ORF">NGM29_11520</name>
</gene>
<keyword evidence="3" id="KW-1185">Reference proteome</keyword>
<reference evidence="2" key="1">
    <citation type="submission" date="2022-06" db="EMBL/GenBank/DDBJ databases">
        <title>Diverse halophilic archaea isolated from saline environments.</title>
        <authorList>
            <person name="Cui H.-L."/>
        </authorList>
    </citation>
    <scope>NUCLEOTIDE SEQUENCE</scope>
    <source>
        <strain evidence="2">WLHS1</strain>
    </source>
</reference>
<dbReference type="RefSeq" id="WP_254156334.1">
    <property type="nucleotide sequence ID" value="NZ_CP100355.1"/>
</dbReference>
<evidence type="ECO:0000256" key="1">
    <source>
        <dbReference type="SAM" id="MobiDB-lite"/>
    </source>
</evidence>
<dbReference type="Proteomes" id="UP001056855">
    <property type="component" value="Chromosome"/>
</dbReference>
<evidence type="ECO:0000313" key="2">
    <source>
        <dbReference type="EMBL" id="UTF52418.1"/>
    </source>
</evidence>
<proteinExistence type="predicted"/>
<dbReference type="AlphaFoldDB" id="A0A9E7N8M9"/>
<sequence>MPDKETPLSERVVKEAIGVGMDSPLRDPILEAVDEAEGGGSSSKRMVPAAGLLLGAGAAIGYLFGRSELPDSEMGDEVKEELSDIDIPAAEMDPQTEADESEAAESSGGRGWLSKLVVLGVTVVAALAWRRRRAAEDEWEPIEEFEPATDAVSMDASEEGEDEEGEDEEAAEATAEGETEDEDEE</sequence>
<organism evidence="2 3">
    <name type="scientific">Natronosalvus rutilus</name>
    <dbReference type="NCBI Taxonomy" id="2953753"/>
    <lineage>
        <taxon>Archaea</taxon>
        <taxon>Methanobacteriati</taxon>
        <taxon>Methanobacteriota</taxon>
        <taxon>Stenosarchaea group</taxon>
        <taxon>Halobacteria</taxon>
        <taxon>Halobacteriales</taxon>
        <taxon>Natrialbaceae</taxon>
        <taxon>Natronosalvus</taxon>
    </lineage>
</organism>
<feature type="compositionally biased region" description="Acidic residues" evidence="1">
    <location>
        <begin position="94"/>
        <end position="103"/>
    </location>
</feature>
<feature type="region of interest" description="Disordered" evidence="1">
    <location>
        <begin position="69"/>
        <end position="109"/>
    </location>
</feature>
<dbReference type="EMBL" id="CP100355">
    <property type="protein sequence ID" value="UTF52418.1"/>
    <property type="molecule type" value="Genomic_DNA"/>
</dbReference>
<dbReference type="GeneID" id="73290684"/>